<evidence type="ECO:0000313" key="1">
    <source>
        <dbReference type="EMBL" id="VDK32480.1"/>
    </source>
</evidence>
<evidence type="ECO:0000313" key="2">
    <source>
        <dbReference type="Proteomes" id="UP000271098"/>
    </source>
</evidence>
<dbReference type="Proteomes" id="UP000271098">
    <property type="component" value="Unassembled WGS sequence"/>
</dbReference>
<sequence>MLKEIQTNVLPSWLKQLEKRVIPNYADERRNEKYLEILEADYRHGQAYSSSSPSSLSLPFAEAALMQFRLSSPSTPEELLAEAAYMFLRVFKKSMSNDYELLLDLLDNVLACMHIASHHLQLIISGIVQLYERSGSSLQLHTLILVNSLKLMLLMLSKLP</sequence>
<protein>
    <submittedName>
        <fullName evidence="1">Uncharacterized protein</fullName>
    </submittedName>
</protein>
<keyword evidence="2" id="KW-1185">Reference proteome</keyword>
<dbReference type="EMBL" id="UYRT01003040">
    <property type="protein sequence ID" value="VDK32480.1"/>
    <property type="molecule type" value="Genomic_DNA"/>
</dbReference>
<gene>
    <name evidence="1" type="ORF">GPUH_LOCUS2146</name>
</gene>
<name>A0A3P6PKH6_9BILA</name>
<dbReference type="AlphaFoldDB" id="A0A3P6PKH6"/>
<proteinExistence type="predicted"/>
<reference evidence="1 2" key="1">
    <citation type="submission" date="2018-11" db="EMBL/GenBank/DDBJ databases">
        <authorList>
            <consortium name="Pathogen Informatics"/>
        </authorList>
    </citation>
    <scope>NUCLEOTIDE SEQUENCE [LARGE SCALE GENOMIC DNA]</scope>
</reference>
<accession>A0A3P6PKH6</accession>
<organism evidence="1 2">
    <name type="scientific">Gongylonema pulchrum</name>
    <dbReference type="NCBI Taxonomy" id="637853"/>
    <lineage>
        <taxon>Eukaryota</taxon>
        <taxon>Metazoa</taxon>
        <taxon>Ecdysozoa</taxon>
        <taxon>Nematoda</taxon>
        <taxon>Chromadorea</taxon>
        <taxon>Rhabditida</taxon>
        <taxon>Spirurina</taxon>
        <taxon>Spiruromorpha</taxon>
        <taxon>Spiruroidea</taxon>
        <taxon>Gongylonematidae</taxon>
        <taxon>Gongylonema</taxon>
    </lineage>
</organism>